<dbReference type="Gene3D" id="1.10.150.870">
    <property type="match status" value="1"/>
</dbReference>
<evidence type="ECO:0000256" key="5">
    <source>
        <dbReference type="ARBA" id="ARBA00022932"/>
    </source>
</evidence>
<evidence type="ECO:0000259" key="7">
    <source>
        <dbReference type="Pfam" id="PF07733"/>
    </source>
</evidence>
<dbReference type="EMBL" id="PFQB01000050">
    <property type="protein sequence ID" value="PJA14488.1"/>
    <property type="molecule type" value="Genomic_DNA"/>
</dbReference>
<dbReference type="AlphaFoldDB" id="A0A2M7W2J4"/>
<comment type="catalytic activity">
    <reaction evidence="6">
        <text>DNA(n) + a 2'-deoxyribonucleoside 5'-triphosphate = DNA(n+1) + diphosphate</text>
        <dbReference type="Rhea" id="RHEA:22508"/>
        <dbReference type="Rhea" id="RHEA-COMP:17339"/>
        <dbReference type="Rhea" id="RHEA-COMP:17340"/>
        <dbReference type="ChEBI" id="CHEBI:33019"/>
        <dbReference type="ChEBI" id="CHEBI:61560"/>
        <dbReference type="ChEBI" id="CHEBI:173112"/>
        <dbReference type="EC" id="2.7.7.7"/>
    </reaction>
</comment>
<name>A0A2M7W2J4_9BACT</name>
<evidence type="ECO:0000259" key="9">
    <source>
        <dbReference type="Pfam" id="PF17657"/>
    </source>
</evidence>
<evidence type="ECO:0000256" key="4">
    <source>
        <dbReference type="ARBA" id="ARBA00022705"/>
    </source>
</evidence>
<protein>
    <recommendedName>
        <fullName evidence="1">DNA-directed DNA polymerase</fullName>
        <ecNumber evidence="1">2.7.7.7</ecNumber>
    </recommendedName>
</protein>
<dbReference type="Pfam" id="PF17657">
    <property type="entry name" value="DNA_pol3_finger"/>
    <property type="match status" value="1"/>
</dbReference>
<feature type="domain" description="Bacterial DNA polymerase III alpha subunit NTPase" evidence="7">
    <location>
        <begin position="1"/>
        <end position="139"/>
    </location>
</feature>
<feature type="non-terminal residue" evidence="10">
    <location>
        <position position="1"/>
    </location>
</feature>
<gene>
    <name evidence="10" type="ORF">COX64_01940</name>
</gene>
<dbReference type="InterPro" id="IPR040982">
    <property type="entry name" value="DNA_pol3_finger"/>
</dbReference>
<dbReference type="GO" id="GO:0003887">
    <property type="term" value="F:DNA-directed DNA polymerase activity"/>
    <property type="evidence" value="ECO:0007669"/>
    <property type="project" value="UniProtKB-KW"/>
</dbReference>
<dbReference type="InterPro" id="IPR029460">
    <property type="entry name" value="DNAPol_HHH"/>
</dbReference>
<dbReference type="PANTHER" id="PTHR32294">
    <property type="entry name" value="DNA POLYMERASE III SUBUNIT ALPHA"/>
    <property type="match status" value="1"/>
</dbReference>
<comment type="caution">
    <text evidence="10">The sequence shown here is derived from an EMBL/GenBank/DDBJ whole genome shotgun (WGS) entry which is preliminary data.</text>
</comment>
<dbReference type="Gene3D" id="1.10.10.1600">
    <property type="entry name" value="Bacterial DNA polymerase III alpha subunit, thumb domain"/>
    <property type="match status" value="1"/>
</dbReference>
<organism evidence="10 11">
    <name type="scientific">Candidatus Dojkabacteria bacterium CG_4_10_14_0_2_um_filter_Dojkabacteria_WS6_41_15</name>
    <dbReference type="NCBI Taxonomy" id="2014249"/>
    <lineage>
        <taxon>Bacteria</taxon>
        <taxon>Candidatus Dojkabacteria</taxon>
    </lineage>
</organism>
<dbReference type="Pfam" id="PF07733">
    <property type="entry name" value="DNA_pol3_alpha"/>
    <property type="match status" value="1"/>
</dbReference>
<feature type="non-terminal residue" evidence="10">
    <location>
        <position position="571"/>
    </location>
</feature>
<proteinExistence type="predicted"/>
<feature type="domain" description="DNA polymerase III alpha subunit finger" evidence="9">
    <location>
        <begin position="143"/>
        <end position="305"/>
    </location>
</feature>
<keyword evidence="5" id="KW-0239">DNA-directed DNA polymerase</keyword>
<evidence type="ECO:0000256" key="3">
    <source>
        <dbReference type="ARBA" id="ARBA00022695"/>
    </source>
</evidence>
<accession>A0A2M7W2J4</accession>
<dbReference type="GO" id="GO:0008408">
    <property type="term" value="F:3'-5' exonuclease activity"/>
    <property type="evidence" value="ECO:0007669"/>
    <property type="project" value="InterPro"/>
</dbReference>
<dbReference type="NCBIfam" id="TIGR00594">
    <property type="entry name" value="polc"/>
    <property type="match status" value="1"/>
</dbReference>
<sequence>GRDNVSAICAIGRMDTKAAIRDVSRALAIPLDQADKVAKMIPVKRGKPMPIAEAMDTIPEFRNYIQADAKLMQMTEAVRRIKKIARNVSVHACGYVITPEPVVEYVPQRRAPQNTDMIITQIEGVYLEDVGLMKYDFLGLRTHTVIKNVETAIQKQHGIVIDWEKIGLEDKKTYVLYQKALTDGVFQVESPGMKKYLKDLVPTTILDICFMCAAYRPGPMKYIPDYIMRKHGKQEITYLHPDMIPLLESTMGFAIYQEQVMAIAVAMAGYTIGGADILRRIMSKKKKDDLDKEKPKFVQGMLDKGYTQELTEQVFEYLMPFADYGFNKSHSAVYAVVSYHSAYLKAHHPIEFVVGLMQADMGHAEKLENDLAQAVQMHIQVLPPQINQSNLEFSIEYHNDELEEHWLDDNFAEELEKRKAKGEYHYIGTVRYGLKGIKGASQKALEAIVEERGKGGDFKHLDHLLSRLDLERVDKKTILLLAQSGAFADWGERNALVMLIPVLYDRYRADTKKENVEQISMFALKEGETRQHDLIQQTPMPQVEPVSVMQILKWEKELFGIYLSSHPLHQY</sequence>
<dbReference type="GO" id="GO:0006260">
    <property type="term" value="P:DNA replication"/>
    <property type="evidence" value="ECO:0007669"/>
    <property type="project" value="UniProtKB-KW"/>
</dbReference>
<evidence type="ECO:0000313" key="11">
    <source>
        <dbReference type="Proteomes" id="UP000228952"/>
    </source>
</evidence>
<evidence type="ECO:0000313" key="10">
    <source>
        <dbReference type="EMBL" id="PJA14488.1"/>
    </source>
</evidence>
<dbReference type="InterPro" id="IPR041931">
    <property type="entry name" value="DNA_pol3_alpha_thumb_dom"/>
</dbReference>
<evidence type="ECO:0000256" key="6">
    <source>
        <dbReference type="ARBA" id="ARBA00049244"/>
    </source>
</evidence>
<dbReference type="PANTHER" id="PTHR32294:SF0">
    <property type="entry name" value="DNA POLYMERASE III SUBUNIT ALPHA"/>
    <property type="match status" value="1"/>
</dbReference>
<keyword evidence="2" id="KW-0808">Transferase</keyword>
<dbReference type="EC" id="2.7.7.7" evidence="1"/>
<reference evidence="11" key="1">
    <citation type="submission" date="2017-09" db="EMBL/GenBank/DDBJ databases">
        <title>Depth-based differentiation of microbial function through sediment-hosted aquifers and enrichment of novel symbionts in the deep terrestrial subsurface.</title>
        <authorList>
            <person name="Probst A.J."/>
            <person name="Ladd B."/>
            <person name="Jarett J.K."/>
            <person name="Geller-Mcgrath D.E."/>
            <person name="Sieber C.M.K."/>
            <person name="Emerson J.B."/>
            <person name="Anantharaman K."/>
            <person name="Thomas B.C."/>
            <person name="Malmstrom R."/>
            <person name="Stieglmeier M."/>
            <person name="Klingl A."/>
            <person name="Woyke T."/>
            <person name="Ryan C.M."/>
            <person name="Banfield J.F."/>
        </authorList>
    </citation>
    <scope>NUCLEOTIDE SEQUENCE [LARGE SCALE GENOMIC DNA]</scope>
</reference>
<evidence type="ECO:0000256" key="1">
    <source>
        <dbReference type="ARBA" id="ARBA00012417"/>
    </source>
</evidence>
<dbReference type="Pfam" id="PF14579">
    <property type="entry name" value="HHH_6"/>
    <property type="match status" value="1"/>
</dbReference>
<evidence type="ECO:0000259" key="8">
    <source>
        <dbReference type="Pfam" id="PF14579"/>
    </source>
</evidence>
<feature type="domain" description="DNA polymerase helix-hairpin-helix motif" evidence="8">
    <location>
        <begin position="379"/>
        <end position="492"/>
    </location>
</feature>
<keyword evidence="3" id="KW-0548">Nucleotidyltransferase</keyword>
<dbReference type="Proteomes" id="UP000228952">
    <property type="component" value="Unassembled WGS sequence"/>
</dbReference>
<dbReference type="InterPro" id="IPR004805">
    <property type="entry name" value="DnaE2/DnaE/PolC"/>
</dbReference>
<keyword evidence="4" id="KW-0235">DNA replication</keyword>
<dbReference type="InterPro" id="IPR011708">
    <property type="entry name" value="DNA_pol3_alpha_NTPase_dom"/>
</dbReference>
<evidence type="ECO:0000256" key="2">
    <source>
        <dbReference type="ARBA" id="ARBA00022679"/>
    </source>
</evidence>